<accession>A0A6J6BAH0</accession>
<dbReference type="EMBL" id="CAEZSJ010000037">
    <property type="protein sequence ID" value="CAB4535855.1"/>
    <property type="molecule type" value="Genomic_DNA"/>
</dbReference>
<evidence type="ECO:0000313" key="1">
    <source>
        <dbReference type="EMBL" id="CAB4535855.1"/>
    </source>
</evidence>
<sequence length="101" mass="10514">MAALNKAAGVSNAEIVLRNSALSTTRSPRADLTGQIPVLGFVLVGFSEVGRGSSNNLFSGAIESTTVSTKLYSELASTASMPFPNHDAVQSKLIFARVKAT</sequence>
<organism evidence="1">
    <name type="scientific">freshwater metagenome</name>
    <dbReference type="NCBI Taxonomy" id="449393"/>
    <lineage>
        <taxon>unclassified sequences</taxon>
        <taxon>metagenomes</taxon>
        <taxon>ecological metagenomes</taxon>
    </lineage>
</organism>
<proteinExistence type="predicted"/>
<dbReference type="AlphaFoldDB" id="A0A6J6BAH0"/>
<gene>
    <name evidence="1" type="ORF">UFOPK1425_00307</name>
</gene>
<name>A0A6J6BAH0_9ZZZZ</name>
<reference evidence="1" key="1">
    <citation type="submission" date="2020-05" db="EMBL/GenBank/DDBJ databases">
        <authorList>
            <person name="Chiriac C."/>
            <person name="Salcher M."/>
            <person name="Ghai R."/>
            <person name="Kavagutti S V."/>
        </authorList>
    </citation>
    <scope>NUCLEOTIDE SEQUENCE</scope>
</reference>
<protein>
    <submittedName>
        <fullName evidence="1">Unannotated protein</fullName>
    </submittedName>
</protein>